<protein>
    <submittedName>
        <fullName evidence="1">Uncharacterized protein</fullName>
    </submittedName>
</protein>
<dbReference type="RefSeq" id="WP_171470966.1">
    <property type="nucleotide sequence ID" value="NZ_CP053452.2"/>
</dbReference>
<dbReference type="EMBL" id="CP053452">
    <property type="protein sequence ID" value="QJW95105.1"/>
    <property type="molecule type" value="Genomic_DNA"/>
</dbReference>
<organism evidence="1 2">
    <name type="scientific">Frigoriglobus tundricola</name>
    <dbReference type="NCBI Taxonomy" id="2774151"/>
    <lineage>
        <taxon>Bacteria</taxon>
        <taxon>Pseudomonadati</taxon>
        <taxon>Planctomycetota</taxon>
        <taxon>Planctomycetia</taxon>
        <taxon>Gemmatales</taxon>
        <taxon>Gemmataceae</taxon>
        <taxon>Frigoriglobus</taxon>
    </lineage>
</organism>
<accession>A0A6M5YME6</accession>
<proteinExistence type="predicted"/>
<dbReference type="Proteomes" id="UP000503447">
    <property type="component" value="Chromosome"/>
</dbReference>
<name>A0A6M5YME6_9BACT</name>
<keyword evidence="2" id="KW-1185">Reference proteome</keyword>
<sequence length="206" mass="22030">MAFPDFPYPDVIAQFVLTESSADLFPGVPDLPASAALQSFLGTNLTLANLINTEKARSELLVAPVLSELWGRCGGRINLFSGIEFAADPAAQLTGFVDFLIGLGPQLPRVSTPVVVLFEAKRDNIAEGYGQCIAAMVGAQRFNQRAGNAVETIYGCVTTGINWKFLRLEGSRITFDLSEYTIQQPARILGLLAHMVTQAPAPSAAA</sequence>
<evidence type="ECO:0000313" key="1">
    <source>
        <dbReference type="EMBL" id="QJW95105.1"/>
    </source>
</evidence>
<gene>
    <name evidence="1" type="ORF">FTUN_2644</name>
</gene>
<dbReference type="KEGG" id="ftj:FTUN_2644"/>
<evidence type="ECO:0000313" key="2">
    <source>
        <dbReference type="Proteomes" id="UP000503447"/>
    </source>
</evidence>
<reference evidence="2" key="1">
    <citation type="submission" date="2020-05" db="EMBL/GenBank/DDBJ databases">
        <title>Frigoriglobus tundricola gen. nov., sp. nov., a psychrotolerant cellulolytic planctomycete of the family Gemmataceae with two divergent copies of 16S rRNA gene.</title>
        <authorList>
            <person name="Kulichevskaya I.S."/>
            <person name="Ivanova A.A."/>
            <person name="Naumoff D.G."/>
            <person name="Beletsky A.V."/>
            <person name="Rijpstra W.I.C."/>
            <person name="Sinninghe Damste J.S."/>
            <person name="Mardanov A.V."/>
            <person name="Ravin N.V."/>
            <person name="Dedysh S.N."/>
        </authorList>
    </citation>
    <scope>NUCLEOTIDE SEQUENCE [LARGE SCALE GENOMIC DNA]</scope>
    <source>
        <strain evidence="2">PL17</strain>
    </source>
</reference>
<dbReference type="AlphaFoldDB" id="A0A6M5YME6"/>